<reference evidence="2 3" key="1">
    <citation type="submission" date="2020-08" db="EMBL/GenBank/DDBJ databases">
        <title>Sequencing the genomes of 1000 actinobacteria strains.</title>
        <authorList>
            <person name="Klenk H.-P."/>
        </authorList>
    </citation>
    <scope>NUCLEOTIDE SEQUENCE [LARGE SCALE GENOMIC DNA]</scope>
    <source>
        <strain evidence="2 3">DSM 45790</strain>
    </source>
</reference>
<evidence type="ECO:0000313" key="2">
    <source>
        <dbReference type="EMBL" id="MBB5625258.1"/>
    </source>
</evidence>
<keyword evidence="3" id="KW-1185">Reference proteome</keyword>
<dbReference type="InterPro" id="IPR003615">
    <property type="entry name" value="HNH_nuc"/>
</dbReference>
<dbReference type="RefSeq" id="WP_184608501.1">
    <property type="nucleotide sequence ID" value="NZ_BOOS01000034.1"/>
</dbReference>
<dbReference type="Proteomes" id="UP000588112">
    <property type="component" value="Unassembled WGS sequence"/>
</dbReference>
<gene>
    <name evidence="2" type="ORF">BJ981_000957</name>
</gene>
<organism evidence="2 3">
    <name type="scientific">Sphaerisporangium krabiense</name>
    <dbReference type="NCBI Taxonomy" id="763782"/>
    <lineage>
        <taxon>Bacteria</taxon>
        <taxon>Bacillati</taxon>
        <taxon>Actinomycetota</taxon>
        <taxon>Actinomycetes</taxon>
        <taxon>Streptosporangiales</taxon>
        <taxon>Streptosporangiaceae</taxon>
        <taxon>Sphaerisporangium</taxon>
    </lineage>
</organism>
<protein>
    <recommendedName>
        <fullName evidence="1">HNH nuclease domain-containing protein</fullName>
    </recommendedName>
</protein>
<sequence>MSAWLVIAAEEHKRAGDRYDDDPSRHYSWDDRVPNATAVKVGDVIVLWDKEALIGLSVIQSIEVGSGEKDLKSCPFCGRADVAARKTMKPEYKCWKCKKEFDHPLSRRVTVKTFRSHHEAGWTDLRGSMSGAELRQLCEEPKSQLSLRRLRWSDFRTRIEQGQTKTPLTIVDNTREIIGGHRKAIVRVRRGQSEFRRKLLDTFGAVCAFTGPSHEQTLEAAHLYSYAANGRHHKDGGLLLRSDLHRPFDLGLIAVEPRTGTIDISAELAKFPAYSGLQGKPLSIEITADHLKWLAEHWNVHRSRTE</sequence>
<dbReference type="Pfam" id="PF13391">
    <property type="entry name" value="HNH_2"/>
    <property type="match status" value="1"/>
</dbReference>
<feature type="domain" description="HNH nuclease" evidence="1">
    <location>
        <begin position="207"/>
        <end position="256"/>
    </location>
</feature>
<dbReference type="AlphaFoldDB" id="A0A7W8Z157"/>
<evidence type="ECO:0000313" key="3">
    <source>
        <dbReference type="Proteomes" id="UP000588112"/>
    </source>
</evidence>
<comment type="caution">
    <text evidence="2">The sequence shown here is derived from an EMBL/GenBank/DDBJ whole genome shotgun (WGS) entry which is preliminary data.</text>
</comment>
<accession>A0A7W8Z157</accession>
<dbReference type="EMBL" id="JACHBR010000001">
    <property type="protein sequence ID" value="MBB5625258.1"/>
    <property type="molecule type" value="Genomic_DNA"/>
</dbReference>
<evidence type="ECO:0000259" key="1">
    <source>
        <dbReference type="Pfam" id="PF13391"/>
    </source>
</evidence>
<proteinExistence type="predicted"/>
<name>A0A7W8Z157_9ACTN</name>